<gene>
    <name evidence="2" type="ORF">LYSIN_01812</name>
</gene>
<name>A0A2S5D1T5_LYSSH</name>
<dbReference type="EMBL" id="PGLV01000001">
    <property type="protein sequence ID" value="POZ57029.1"/>
    <property type="molecule type" value="Genomic_DNA"/>
</dbReference>
<dbReference type="AlphaFoldDB" id="A0A2S5D1T5"/>
<proteinExistence type="predicted"/>
<protein>
    <submittedName>
        <fullName evidence="2">Uncharacterized protein</fullName>
    </submittedName>
</protein>
<sequence>MKKFLLLFLTFMLAFTAVAPNLGYAANIKGKNDDFLPQLNNEPVIEPYSLEDKSEILEQCLRYEFINLSSRISVFSLPGDFTNLCRIIETQHRDNVTYNNWEQRVLTFLINGGVAVIVGRFTATRLRTFVSSGIASLFITIPRSQNLYTTIQVRECEDSTGINRYLVITYYSNSARTQQLYTHYTRA</sequence>
<reference evidence="2 3" key="1">
    <citation type="submission" date="2017-11" db="EMBL/GenBank/DDBJ databases">
        <title>Genome sequence of Lysinibacillus sphaericus, a lignin-degrading bacteria isolated from municipal solid waste soil.</title>
        <authorList>
            <person name="Persinoti G.F."/>
            <person name="Paixao D.A."/>
            <person name="Bugg T.D."/>
            <person name="Squina F.M."/>
        </authorList>
    </citation>
    <scope>NUCLEOTIDE SEQUENCE [LARGE SCALE GENOMIC DNA]</scope>
    <source>
        <strain evidence="2 3">A1</strain>
    </source>
</reference>
<keyword evidence="3" id="KW-1185">Reference proteome</keyword>
<organism evidence="2 3">
    <name type="scientific">Lysinibacillus sphaericus</name>
    <name type="common">Bacillus sphaericus</name>
    <dbReference type="NCBI Taxonomy" id="1421"/>
    <lineage>
        <taxon>Bacteria</taxon>
        <taxon>Bacillati</taxon>
        <taxon>Bacillota</taxon>
        <taxon>Bacilli</taxon>
        <taxon>Bacillales</taxon>
        <taxon>Bacillaceae</taxon>
        <taxon>Lysinibacillus</taxon>
    </lineage>
</organism>
<accession>A0A2S5D1T5</accession>
<evidence type="ECO:0000313" key="3">
    <source>
        <dbReference type="Proteomes" id="UP000237319"/>
    </source>
</evidence>
<dbReference type="Proteomes" id="UP000237319">
    <property type="component" value="Unassembled WGS sequence"/>
</dbReference>
<keyword evidence="1" id="KW-0732">Signal</keyword>
<comment type="caution">
    <text evidence="2">The sequence shown here is derived from an EMBL/GenBank/DDBJ whole genome shotgun (WGS) entry which is preliminary data.</text>
</comment>
<feature type="chain" id="PRO_5038466085" evidence="1">
    <location>
        <begin position="20"/>
        <end position="187"/>
    </location>
</feature>
<evidence type="ECO:0000256" key="1">
    <source>
        <dbReference type="SAM" id="SignalP"/>
    </source>
</evidence>
<evidence type="ECO:0000313" key="2">
    <source>
        <dbReference type="EMBL" id="POZ57029.1"/>
    </source>
</evidence>
<feature type="signal peptide" evidence="1">
    <location>
        <begin position="1"/>
        <end position="19"/>
    </location>
</feature>
<dbReference type="RefSeq" id="WP_103977015.1">
    <property type="nucleotide sequence ID" value="NZ_CP194323.1"/>
</dbReference>